<evidence type="ECO:0000256" key="12">
    <source>
        <dbReference type="ARBA" id="ARBA00023136"/>
    </source>
</evidence>
<keyword evidence="7" id="KW-0444">Lipid biosynthesis</keyword>
<dbReference type="GO" id="GO:0006655">
    <property type="term" value="P:phosphatidylglycerol biosynthetic process"/>
    <property type="evidence" value="ECO:0007669"/>
    <property type="project" value="UniProtKB-UniPathway"/>
</dbReference>
<evidence type="ECO:0000256" key="15">
    <source>
        <dbReference type="ARBA" id="ARBA00033018"/>
    </source>
</evidence>
<comment type="similarity">
    <text evidence="4 17">Belongs to the CDP-alcohol phosphatidyltransferase class-I family.</text>
</comment>
<dbReference type="PIRSF" id="PIRSF000847">
    <property type="entry name" value="Phos_ph_gly_syn"/>
    <property type="match status" value="1"/>
</dbReference>
<dbReference type="RefSeq" id="WP_169923302.1">
    <property type="nucleotide sequence ID" value="NZ_CABMMZ010000072.1"/>
</dbReference>
<keyword evidence="14" id="KW-1208">Phospholipid metabolism</keyword>
<evidence type="ECO:0000313" key="20">
    <source>
        <dbReference type="Proteomes" id="UP000233425"/>
    </source>
</evidence>
<keyword evidence="20" id="KW-1185">Reference proteome</keyword>
<dbReference type="InterPro" id="IPR043130">
    <property type="entry name" value="CDP-OH_PTrfase_TM_dom"/>
</dbReference>
<dbReference type="PANTHER" id="PTHR14269:SF62">
    <property type="entry name" value="CDP-DIACYLGLYCEROL--GLYCEROL-3-PHOSPHATE 3-PHOSPHATIDYLTRANSFERASE 1, CHLOROPLASTIC"/>
    <property type="match status" value="1"/>
</dbReference>
<evidence type="ECO:0000256" key="3">
    <source>
        <dbReference type="ARBA" id="ARBA00005042"/>
    </source>
</evidence>
<dbReference type="InterPro" id="IPR000462">
    <property type="entry name" value="CDP-OH_P_trans"/>
</dbReference>
<feature type="transmembrane region" description="Helical" evidence="18">
    <location>
        <begin position="132"/>
        <end position="155"/>
    </location>
</feature>
<protein>
    <recommendedName>
        <fullName evidence="6">CDP-diacylglycerol--glycerol-3-phosphate 3-phosphatidyltransferase</fullName>
        <ecNumber evidence="5">2.7.8.5</ecNumber>
    </recommendedName>
    <alternativeName>
        <fullName evidence="15">Phosphatidylglycerophosphate synthase</fullName>
    </alternativeName>
</protein>
<keyword evidence="8 17" id="KW-0808">Transferase</keyword>
<accession>A0A2N0UJM0</accession>
<keyword evidence="13" id="KW-0594">Phospholipid biosynthesis</keyword>
<evidence type="ECO:0000256" key="18">
    <source>
        <dbReference type="SAM" id="Phobius"/>
    </source>
</evidence>
<sequence>MEKEKDVWSFKTSDLVAIPNIITYVRFVLIIPFVYFFLAEQYIYAAICIGLSGLTDCFDGMAARKLNQVTPLGKILDPIADKVTLFAVVICMVIYVPMVLPILVTLLVKDLLMLIGGADLIKKRLTPPSANWYGKVGTIIFYFSVCLIVFLKAFFAYENMVLDLVLLSVTAASMLYALYRYGKIYFAMIKEYNESLKKTADIKNK</sequence>
<evidence type="ECO:0000256" key="8">
    <source>
        <dbReference type="ARBA" id="ARBA00022679"/>
    </source>
</evidence>
<keyword evidence="9 18" id="KW-0812">Transmembrane</keyword>
<evidence type="ECO:0000256" key="14">
    <source>
        <dbReference type="ARBA" id="ARBA00023264"/>
    </source>
</evidence>
<gene>
    <name evidence="19" type="primary">pgsA_2</name>
    <name evidence="19" type="ORF">RBATCC27255_01574</name>
</gene>
<evidence type="ECO:0000256" key="16">
    <source>
        <dbReference type="ARBA" id="ARBA00048586"/>
    </source>
</evidence>
<feature type="transmembrane region" description="Helical" evidence="18">
    <location>
        <begin position="42"/>
        <end position="63"/>
    </location>
</feature>
<keyword evidence="12 18" id="KW-0472">Membrane</keyword>
<reference evidence="19" key="1">
    <citation type="journal article" date="2018" name="Environ. Microbiol.">
        <title>Sporulation capability and amylosome conservation among diverse human colonic and rumen isolates of the keystone starch-degrader Ruminococcus bromii.</title>
        <authorList>
            <person name="Mukhopadhya I."/>
            <person name="Morais S."/>
            <person name="Laverde-Gomez J."/>
            <person name="Sheridan P.O."/>
            <person name="Walker A.W."/>
            <person name="Kelly W."/>
            <person name="Klieve A.V."/>
            <person name="Ouwerkerk D."/>
            <person name="Duncan S.H."/>
            <person name="Louis P."/>
            <person name="Koropatkin N."/>
            <person name="Cockburn D."/>
            <person name="Kibler R."/>
            <person name="Cooper P.J."/>
            <person name="Sandoval C."/>
            <person name="Crost E."/>
            <person name="Juge N."/>
            <person name="Bayer E.A."/>
            <person name="Flint H.J."/>
        </authorList>
    </citation>
    <scope>NUCLEOTIDE SEQUENCE [LARGE SCALE GENOMIC DNA]</scope>
    <source>
        <strain evidence="19">ATCC 27255</strain>
    </source>
</reference>
<evidence type="ECO:0000256" key="1">
    <source>
        <dbReference type="ARBA" id="ARBA00003973"/>
    </source>
</evidence>
<evidence type="ECO:0000313" key="19">
    <source>
        <dbReference type="EMBL" id="PKD27186.1"/>
    </source>
</evidence>
<evidence type="ECO:0000256" key="5">
    <source>
        <dbReference type="ARBA" id="ARBA00013170"/>
    </source>
</evidence>
<dbReference type="Gene3D" id="1.20.120.1760">
    <property type="match status" value="1"/>
</dbReference>
<dbReference type="InterPro" id="IPR004570">
    <property type="entry name" value="Phosphatidylglycerol_P_synth"/>
</dbReference>
<feature type="transmembrane region" description="Helical" evidence="18">
    <location>
        <begin position="15"/>
        <end position="35"/>
    </location>
</feature>
<evidence type="ECO:0000256" key="9">
    <source>
        <dbReference type="ARBA" id="ARBA00022692"/>
    </source>
</evidence>
<dbReference type="EC" id="2.7.8.5" evidence="5"/>
<dbReference type="GO" id="GO:0016020">
    <property type="term" value="C:membrane"/>
    <property type="evidence" value="ECO:0007669"/>
    <property type="project" value="UniProtKB-SubCell"/>
</dbReference>
<comment type="function">
    <text evidence="1">This protein catalyzes the committed step to the synthesis of the acidic phospholipids.</text>
</comment>
<dbReference type="UniPathway" id="UPA00084">
    <property type="reaction ID" value="UER00503"/>
</dbReference>
<evidence type="ECO:0000256" key="4">
    <source>
        <dbReference type="ARBA" id="ARBA00010441"/>
    </source>
</evidence>
<dbReference type="InterPro" id="IPR048254">
    <property type="entry name" value="CDP_ALCOHOL_P_TRANSF_CS"/>
</dbReference>
<dbReference type="PANTHER" id="PTHR14269">
    <property type="entry name" value="CDP-DIACYLGLYCEROL--GLYCEROL-3-PHOSPHATE 3-PHOSPHATIDYLTRANSFERASE-RELATED"/>
    <property type="match status" value="1"/>
</dbReference>
<dbReference type="Proteomes" id="UP000233425">
    <property type="component" value="Unassembled WGS sequence"/>
</dbReference>
<dbReference type="Pfam" id="PF01066">
    <property type="entry name" value="CDP-OH_P_transf"/>
    <property type="match status" value="1"/>
</dbReference>
<dbReference type="PROSITE" id="PS00379">
    <property type="entry name" value="CDP_ALCOHOL_P_TRANSF"/>
    <property type="match status" value="1"/>
</dbReference>
<comment type="caution">
    <text evidence="19">The sequence shown here is derived from an EMBL/GenBank/DDBJ whole genome shotgun (WGS) entry which is preliminary data.</text>
</comment>
<evidence type="ECO:0000256" key="2">
    <source>
        <dbReference type="ARBA" id="ARBA00004141"/>
    </source>
</evidence>
<name>A0A2N0UJM0_9FIRM</name>
<keyword evidence="11" id="KW-0443">Lipid metabolism</keyword>
<dbReference type="AlphaFoldDB" id="A0A2N0UJM0"/>
<evidence type="ECO:0000256" key="11">
    <source>
        <dbReference type="ARBA" id="ARBA00023098"/>
    </source>
</evidence>
<dbReference type="InterPro" id="IPR050324">
    <property type="entry name" value="CDP-alcohol_PTase-I"/>
</dbReference>
<dbReference type="EMBL" id="NNSR01000072">
    <property type="protein sequence ID" value="PKD27186.1"/>
    <property type="molecule type" value="Genomic_DNA"/>
</dbReference>
<comment type="catalytic activity">
    <reaction evidence="16">
        <text>a CDP-1,2-diacyl-sn-glycerol + sn-glycerol 3-phosphate = a 1,2-diacyl-sn-glycero-3-phospho-(1'-sn-glycero-3'-phosphate) + CMP + H(+)</text>
        <dbReference type="Rhea" id="RHEA:12593"/>
        <dbReference type="ChEBI" id="CHEBI:15378"/>
        <dbReference type="ChEBI" id="CHEBI:57597"/>
        <dbReference type="ChEBI" id="CHEBI:58332"/>
        <dbReference type="ChEBI" id="CHEBI:60110"/>
        <dbReference type="ChEBI" id="CHEBI:60377"/>
        <dbReference type="EC" id="2.7.8.5"/>
    </reaction>
</comment>
<evidence type="ECO:0000256" key="10">
    <source>
        <dbReference type="ARBA" id="ARBA00022989"/>
    </source>
</evidence>
<evidence type="ECO:0000256" key="13">
    <source>
        <dbReference type="ARBA" id="ARBA00023209"/>
    </source>
</evidence>
<proteinExistence type="inferred from homology"/>
<evidence type="ECO:0000256" key="17">
    <source>
        <dbReference type="RuleBase" id="RU003750"/>
    </source>
</evidence>
<comment type="subcellular location">
    <subcellularLocation>
        <location evidence="2">Membrane</location>
        <topology evidence="2">Multi-pass membrane protein</topology>
    </subcellularLocation>
</comment>
<feature type="transmembrane region" description="Helical" evidence="18">
    <location>
        <begin position="161"/>
        <end position="179"/>
    </location>
</feature>
<keyword evidence="10 18" id="KW-1133">Transmembrane helix</keyword>
<evidence type="ECO:0000256" key="6">
    <source>
        <dbReference type="ARBA" id="ARBA00014944"/>
    </source>
</evidence>
<comment type="pathway">
    <text evidence="3">Phospholipid metabolism; phosphatidylglycerol biosynthesis; phosphatidylglycerol from CDP-diacylglycerol: step 1/2.</text>
</comment>
<dbReference type="GO" id="GO:0008444">
    <property type="term" value="F:CDP-diacylglycerol-glycerol-3-phosphate 3-phosphatidyltransferase activity"/>
    <property type="evidence" value="ECO:0007669"/>
    <property type="project" value="UniProtKB-EC"/>
</dbReference>
<organism evidence="19 20">
    <name type="scientific">Ruminococcus bromii</name>
    <dbReference type="NCBI Taxonomy" id="40518"/>
    <lineage>
        <taxon>Bacteria</taxon>
        <taxon>Bacillati</taxon>
        <taxon>Bacillota</taxon>
        <taxon>Clostridia</taxon>
        <taxon>Eubacteriales</taxon>
        <taxon>Oscillospiraceae</taxon>
        <taxon>Ruminococcus</taxon>
    </lineage>
</organism>
<feature type="transmembrane region" description="Helical" evidence="18">
    <location>
        <begin position="83"/>
        <end position="108"/>
    </location>
</feature>
<evidence type="ECO:0000256" key="7">
    <source>
        <dbReference type="ARBA" id="ARBA00022516"/>
    </source>
</evidence>